<accession>A0A380GAN8</accession>
<reference evidence="1 2" key="1">
    <citation type="submission" date="2018-06" db="EMBL/GenBank/DDBJ databases">
        <authorList>
            <consortium name="Pathogen Informatics"/>
            <person name="Doyle S."/>
        </authorList>
    </citation>
    <scope>NUCLEOTIDE SEQUENCE [LARGE SCALE GENOMIC DNA]</scope>
    <source>
        <strain evidence="2">NCTC 11048</strain>
    </source>
</reference>
<gene>
    <name evidence="1" type="ORF">NCTC11048_02101</name>
</gene>
<evidence type="ECO:0000313" key="1">
    <source>
        <dbReference type="EMBL" id="SUM47031.1"/>
    </source>
</evidence>
<organism evidence="1 2">
    <name type="scientific">Staphylococcus intermedius NCTC 11048</name>
    <dbReference type="NCBI Taxonomy" id="1141106"/>
    <lineage>
        <taxon>Bacteria</taxon>
        <taxon>Bacillati</taxon>
        <taxon>Bacillota</taxon>
        <taxon>Bacilli</taxon>
        <taxon>Bacillales</taxon>
        <taxon>Staphylococcaceae</taxon>
        <taxon>Staphylococcus</taxon>
        <taxon>Staphylococcus intermedius group</taxon>
    </lineage>
</organism>
<evidence type="ECO:0000313" key="2">
    <source>
        <dbReference type="Proteomes" id="UP000255549"/>
    </source>
</evidence>
<name>A0A380GAN8_STAIN</name>
<dbReference type="Proteomes" id="UP000255549">
    <property type="component" value="Unassembled WGS sequence"/>
</dbReference>
<protein>
    <submittedName>
        <fullName evidence="1">Phage minor head protein</fullName>
    </submittedName>
</protein>
<keyword evidence="2" id="KW-1185">Reference proteome</keyword>
<dbReference type="AlphaFoldDB" id="A0A380GAN8"/>
<proteinExistence type="predicted"/>
<sequence>MERMASHVMLCGRHSYEFVPGIRKKQQQTVANTKRLLITEAARVQTEAQKIHYLETMRDDAEYEFVAKRDERHQKSIVIMIIKCLKPKT</sequence>
<dbReference type="EMBL" id="UHDP01000003">
    <property type="protein sequence ID" value="SUM47031.1"/>
    <property type="molecule type" value="Genomic_DNA"/>
</dbReference>